<sequence>MRKSEADMIPEQTPWQLNQQAIIGLYESCFHDKFEDLERLNQDVQTVKGHLYEREYIQAFDAAYKREAYVLRWSPSRSLAYASLFCYLDDVRQVLVNEPATKVLAIGGGAGGELVALGSVFSQNDQNHQWDVTLMDISNWSDTVARLTHSVHRELCLKPENLRVDFKLGDVLDPKMGLGLAEVNLITLMFTTNELFKENKIGSVNLLHRLNRECKKGALLLIVESAGSYSNIDIGKKTFPVTFLVDMVLCEKGPWTSVTEEDSIWFRCHRHWQYKFNLENMRVLYRLYRHE</sequence>
<evidence type="ECO:0000313" key="1">
    <source>
        <dbReference type="EMBL" id="CDK27449.1"/>
    </source>
</evidence>
<dbReference type="Pfam" id="PF11312">
    <property type="entry name" value="Methyltransf_34"/>
    <property type="match status" value="1"/>
</dbReference>
<dbReference type="OrthoDB" id="6419443at2759"/>
<dbReference type="Proteomes" id="UP000019384">
    <property type="component" value="Unassembled WGS sequence"/>
</dbReference>
<dbReference type="GeneID" id="34520832"/>
<proteinExistence type="predicted"/>
<gene>
    <name evidence="1" type="ORF">KUCA_T00003427001</name>
</gene>
<dbReference type="SUPFAM" id="SSF53335">
    <property type="entry name" value="S-adenosyl-L-methionine-dependent methyltransferases"/>
    <property type="match status" value="1"/>
</dbReference>
<dbReference type="RefSeq" id="XP_022459444.1">
    <property type="nucleotide sequence ID" value="XM_022601842.1"/>
</dbReference>
<dbReference type="STRING" id="1382522.W6MLQ4"/>
<accession>W6MLQ4</accession>
<reference evidence="1" key="1">
    <citation type="submission" date="2013-12" db="EMBL/GenBank/DDBJ databases">
        <authorList>
            <person name="Genoscope - CEA"/>
        </authorList>
    </citation>
    <scope>NUCLEOTIDE SEQUENCE</scope>
    <source>
        <strain evidence="1">CBS 1993</strain>
    </source>
</reference>
<evidence type="ECO:0000313" key="2">
    <source>
        <dbReference type="Proteomes" id="UP000019384"/>
    </source>
</evidence>
<dbReference type="AlphaFoldDB" id="W6MLQ4"/>
<dbReference type="InterPro" id="IPR029063">
    <property type="entry name" value="SAM-dependent_MTases_sf"/>
</dbReference>
<evidence type="ECO:0008006" key="3">
    <source>
        <dbReference type="Google" id="ProtNLM"/>
    </source>
</evidence>
<reference evidence="1" key="2">
    <citation type="submission" date="2014-02" db="EMBL/GenBank/DDBJ databases">
        <title>Complete DNA sequence of /Kuraishia capsulata/ illustrates novel genomic features among budding yeasts (/Saccharomycotina/).</title>
        <authorList>
            <person name="Morales L."/>
            <person name="Noel B."/>
            <person name="Porcel B."/>
            <person name="Marcet-Houben M."/>
            <person name="Hullo M-F."/>
            <person name="Sacerdot C."/>
            <person name="Tekaia F."/>
            <person name="Leh-Louis V."/>
            <person name="Despons L."/>
            <person name="Khanna V."/>
            <person name="Aury J-M."/>
            <person name="Barbe V."/>
            <person name="Couloux A."/>
            <person name="Labadie K."/>
            <person name="Pelletier E."/>
            <person name="Souciet J-L."/>
            <person name="Boekhout T."/>
            <person name="Gabaldon T."/>
            <person name="Wincker P."/>
            <person name="Dujon B."/>
        </authorList>
    </citation>
    <scope>NUCLEOTIDE SEQUENCE</scope>
    <source>
        <strain evidence="1">CBS 1993</strain>
    </source>
</reference>
<dbReference type="InterPro" id="IPR021463">
    <property type="entry name" value="Methyltransf_34"/>
</dbReference>
<name>W6MLQ4_9ASCO</name>
<dbReference type="Gene3D" id="3.40.50.150">
    <property type="entry name" value="Vaccinia Virus protein VP39"/>
    <property type="match status" value="1"/>
</dbReference>
<keyword evidence="2" id="KW-1185">Reference proteome</keyword>
<dbReference type="HOGENOM" id="CLU_028833_0_0_1"/>
<organism evidence="1 2">
    <name type="scientific">Kuraishia capsulata CBS 1993</name>
    <dbReference type="NCBI Taxonomy" id="1382522"/>
    <lineage>
        <taxon>Eukaryota</taxon>
        <taxon>Fungi</taxon>
        <taxon>Dikarya</taxon>
        <taxon>Ascomycota</taxon>
        <taxon>Saccharomycotina</taxon>
        <taxon>Pichiomycetes</taxon>
        <taxon>Pichiales</taxon>
        <taxon>Pichiaceae</taxon>
        <taxon>Kuraishia</taxon>
    </lineage>
</organism>
<protein>
    <recommendedName>
        <fullName evidence="3">Methyltransferase type 12 domain-containing protein</fullName>
    </recommendedName>
</protein>
<dbReference type="EMBL" id="HG793128">
    <property type="protein sequence ID" value="CDK27449.1"/>
    <property type="molecule type" value="Genomic_DNA"/>
</dbReference>